<keyword evidence="1" id="KW-0812">Transmembrane</keyword>
<feature type="transmembrane region" description="Helical" evidence="1">
    <location>
        <begin position="50"/>
        <end position="70"/>
    </location>
</feature>
<evidence type="ECO:0000256" key="1">
    <source>
        <dbReference type="SAM" id="Phobius"/>
    </source>
</evidence>
<gene>
    <name evidence="2" type="ORF">HELGO_WM44884</name>
</gene>
<sequence>MSSSDQKETHLQLIQDVVKRMADNSFKLKAWTTALVTAILALAGKADQLYLLPLAGFVLVVFWFLDAYFLRLENLYRGLYNHVRVLDDVSPLAYDLNPYRKDVVHKKSMSIFAYVFSLTLGLFYGFLLVAVVAITVMVSL</sequence>
<keyword evidence="1" id="KW-1133">Transmembrane helix</keyword>
<evidence type="ECO:0000313" key="2">
    <source>
        <dbReference type="EMBL" id="CAA6825415.1"/>
    </source>
</evidence>
<reference evidence="2" key="1">
    <citation type="submission" date="2020-01" db="EMBL/GenBank/DDBJ databases">
        <authorList>
            <person name="Meier V. D."/>
            <person name="Meier V D."/>
        </authorList>
    </citation>
    <scope>NUCLEOTIDE SEQUENCE</scope>
    <source>
        <strain evidence="2">HLG_WM_MAG_09</strain>
    </source>
</reference>
<keyword evidence="1" id="KW-0472">Membrane</keyword>
<proteinExistence type="predicted"/>
<organism evidence="2">
    <name type="scientific">uncultured Thiotrichaceae bacterium</name>
    <dbReference type="NCBI Taxonomy" id="298394"/>
    <lineage>
        <taxon>Bacteria</taxon>
        <taxon>Pseudomonadati</taxon>
        <taxon>Pseudomonadota</taxon>
        <taxon>Gammaproteobacteria</taxon>
        <taxon>Thiotrichales</taxon>
        <taxon>Thiotrichaceae</taxon>
        <taxon>environmental samples</taxon>
    </lineage>
</organism>
<dbReference type="EMBL" id="CACVAT010000408">
    <property type="protein sequence ID" value="CAA6825415.1"/>
    <property type="molecule type" value="Genomic_DNA"/>
</dbReference>
<accession>A0A6S6U153</accession>
<protein>
    <submittedName>
        <fullName evidence="2">Uncharacterized protein</fullName>
    </submittedName>
</protein>
<feature type="transmembrane region" description="Helical" evidence="1">
    <location>
        <begin position="111"/>
        <end position="138"/>
    </location>
</feature>
<name>A0A6S6U153_9GAMM</name>
<dbReference type="AlphaFoldDB" id="A0A6S6U153"/>